<evidence type="ECO:0000259" key="13">
    <source>
        <dbReference type="PROSITE" id="PS50157"/>
    </source>
</evidence>
<gene>
    <name evidence="14" type="primary">ikzf4</name>
</gene>
<dbReference type="Proteomes" id="UP000694389">
    <property type="component" value="Unassembled WGS sequence"/>
</dbReference>
<proteinExistence type="inferred from homology"/>
<feature type="region of interest" description="Disordered" evidence="12">
    <location>
        <begin position="395"/>
        <end position="472"/>
    </location>
</feature>
<keyword evidence="9" id="KW-0539">Nucleus</keyword>
<evidence type="ECO:0000256" key="8">
    <source>
        <dbReference type="ARBA" id="ARBA00023163"/>
    </source>
</evidence>
<dbReference type="Ensembl" id="ENSDLAT00005030772.2">
    <property type="protein sequence ID" value="ENSDLAP00005028837.2"/>
    <property type="gene ID" value="ENSDLAG00005012976.2"/>
</dbReference>
<feature type="domain" description="C2H2-type" evidence="13">
    <location>
        <begin position="127"/>
        <end position="154"/>
    </location>
</feature>
<feature type="region of interest" description="Disordered" evidence="12">
    <location>
        <begin position="1"/>
        <end position="100"/>
    </location>
</feature>
<evidence type="ECO:0000256" key="5">
    <source>
        <dbReference type="ARBA" id="ARBA00022833"/>
    </source>
</evidence>
<reference evidence="14" key="2">
    <citation type="submission" date="2025-09" db="UniProtKB">
        <authorList>
            <consortium name="Ensembl"/>
        </authorList>
    </citation>
    <scope>IDENTIFICATION</scope>
</reference>
<feature type="domain" description="C2H2-type" evidence="13">
    <location>
        <begin position="235"/>
        <end position="263"/>
    </location>
</feature>
<dbReference type="PANTHER" id="PTHR24404:SF28">
    <property type="entry name" value="ZINC FINGER PROTEIN EOS"/>
    <property type="match status" value="1"/>
</dbReference>
<evidence type="ECO:0000256" key="6">
    <source>
        <dbReference type="ARBA" id="ARBA00023015"/>
    </source>
</evidence>
<keyword evidence="7" id="KW-0238">DNA-binding</keyword>
<feature type="compositionally biased region" description="Basic and acidic residues" evidence="12">
    <location>
        <begin position="424"/>
        <end position="433"/>
    </location>
</feature>
<feature type="compositionally biased region" description="Polar residues" evidence="12">
    <location>
        <begin position="456"/>
        <end position="471"/>
    </location>
</feature>
<dbReference type="InterPro" id="IPR050589">
    <property type="entry name" value="Ikaros_C2H2-ZF"/>
</dbReference>
<feature type="compositionally biased region" description="Basic and acidic residues" evidence="12">
    <location>
        <begin position="70"/>
        <end position="87"/>
    </location>
</feature>
<evidence type="ECO:0000256" key="2">
    <source>
        <dbReference type="ARBA" id="ARBA00022723"/>
    </source>
</evidence>
<keyword evidence="8" id="KW-0804">Transcription</keyword>
<evidence type="ECO:0000256" key="9">
    <source>
        <dbReference type="ARBA" id="ARBA00023242"/>
    </source>
</evidence>
<evidence type="ECO:0000256" key="3">
    <source>
        <dbReference type="ARBA" id="ARBA00022737"/>
    </source>
</evidence>
<keyword evidence="15" id="KW-1185">Reference proteome</keyword>
<comment type="similarity">
    <text evidence="10">Belongs to the Ikaros C2H2-type zinc-finger protein family.</text>
</comment>
<evidence type="ECO:0000313" key="14">
    <source>
        <dbReference type="Ensembl" id="ENSDLAP00005028837.2"/>
    </source>
</evidence>
<dbReference type="GO" id="GO:0008270">
    <property type="term" value="F:zinc ion binding"/>
    <property type="evidence" value="ECO:0007669"/>
    <property type="project" value="UniProtKB-KW"/>
</dbReference>
<dbReference type="GO" id="GO:0006357">
    <property type="term" value="P:regulation of transcription by RNA polymerase II"/>
    <property type="evidence" value="ECO:0007669"/>
    <property type="project" value="TreeGrafter"/>
</dbReference>
<dbReference type="GeneTree" id="ENSGT00940000158308"/>
<evidence type="ECO:0000256" key="10">
    <source>
        <dbReference type="ARBA" id="ARBA00038390"/>
    </source>
</evidence>
<dbReference type="InterPro" id="IPR013087">
    <property type="entry name" value="Znf_C2H2_type"/>
</dbReference>
<evidence type="ECO:0000256" key="11">
    <source>
        <dbReference type="PROSITE-ProRule" id="PRU00042"/>
    </source>
</evidence>
<dbReference type="GO" id="GO:0003700">
    <property type="term" value="F:DNA-binding transcription factor activity"/>
    <property type="evidence" value="ECO:0007669"/>
    <property type="project" value="TreeGrafter"/>
</dbReference>
<feature type="compositionally biased region" description="Polar residues" evidence="12">
    <location>
        <begin position="434"/>
        <end position="448"/>
    </location>
</feature>
<accession>A0A8C4F7V9</accession>
<dbReference type="InterPro" id="IPR036236">
    <property type="entry name" value="Znf_C2H2_sf"/>
</dbReference>
<reference evidence="14" key="1">
    <citation type="submission" date="2025-08" db="UniProtKB">
        <authorList>
            <consortium name="Ensembl"/>
        </authorList>
    </citation>
    <scope>IDENTIFICATION</scope>
</reference>
<protein>
    <submittedName>
        <fullName evidence="14">IKAROS family zinc finger 4</fullName>
    </submittedName>
</protein>
<dbReference type="PANTHER" id="PTHR24404">
    <property type="entry name" value="ZINC FINGER PROTEIN"/>
    <property type="match status" value="1"/>
</dbReference>
<feature type="region of interest" description="Disordered" evidence="12">
    <location>
        <begin position="334"/>
        <end position="378"/>
    </location>
</feature>
<keyword evidence="3" id="KW-0677">Repeat</keyword>
<dbReference type="FunFam" id="3.30.160.60:FF:000080">
    <property type="entry name" value="IKAROS family zinc finger 4"/>
    <property type="match status" value="1"/>
</dbReference>
<keyword evidence="4 11" id="KW-0863">Zinc-finger</keyword>
<evidence type="ECO:0000256" key="4">
    <source>
        <dbReference type="ARBA" id="ARBA00022771"/>
    </source>
</evidence>
<dbReference type="SUPFAM" id="SSF57667">
    <property type="entry name" value="beta-beta-alpha zinc fingers"/>
    <property type="match status" value="2"/>
</dbReference>
<dbReference type="PROSITE" id="PS00028">
    <property type="entry name" value="ZINC_FINGER_C2H2_1"/>
    <property type="match status" value="5"/>
</dbReference>
<dbReference type="Gene3D" id="3.30.160.60">
    <property type="entry name" value="Classic Zinc Finger"/>
    <property type="match status" value="3"/>
</dbReference>
<dbReference type="FunFam" id="3.30.160.60:FF:000037">
    <property type="entry name" value="B-cell lymphoma/leukemia 11A isoform X1"/>
    <property type="match status" value="1"/>
</dbReference>
<comment type="subcellular location">
    <subcellularLocation>
        <location evidence="1">Nucleus</location>
    </subcellularLocation>
</comment>
<keyword evidence="6" id="KW-0805">Transcription regulation</keyword>
<dbReference type="FunFam" id="3.30.160.60:FF:000168">
    <property type="entry name" value="zinc finger protein Eos isoform X1"/>
    <property type="match status" value="1"/>
</dbReference>
<dbReference type="PROSITE" id="PS50157">
    <property type="entry name" value="ZINC_FINGER_C2H2_2"/>
    <property type="match status" value="4"/>
</dbReference>
<dbReference type="Pfam" id="PF00096">
    <property type="entry name" value="zf-C2H2"/>
    <property type="match status" value="2"/>
</dbReference>
<feature type="compositionally biased region" description="Polar residues" evidence="12">
    <location>
        <begin position="10"/>
        <end position="22"/>
    </location>
</feature>
<dbReference type="GO" id="GO:0005634">
    <property type="term" value="C:nucleus"/>
    <property type="evidence" value="ECO:0007669"/>
    <property type="project" value="UniProtKB-SubCell"/>
</dbReference>
<evidence type="ECO:0000256" key="12">
    <source>
        <dbReference type="SAM" id="MobiDB-lite"/>
    </source>
</evidence>
<keyword evidence="5" id="KW-0862">Zinc</keyword>
<feature type="domain" description="C2H2-type" evidence="13">
    <location>
        <begin position="174"/>
        <end position="201"/>
    </location>
</feature>
<evidence type="ECO:0000256" key="1">
    <source>
        <dbReference type="ARBA" id="ARBA00004123"/>
    </source>
</evidence>
<name>A0A8C4F7V9_DICLA</name>
<dbReference type="SMART" id="SM00355">
    <property type="entry name" value="ZnF_C2H2"/>
    <property type="match status" value="6"/>
</dbReference>
<feature type="domain" description="C2H2-type" evidence="13">
    <location>
        <begin position="202"/>
        <end position="229"/>
    </location>
</feature>
<dbReference type="GO" id="GO:0000978">
    <property type="term" value="F:RNA polymerase II cis-regulatory region sequence-specific DNA binding"/>
    <property type="evidence" value="ECO:0007669"/>
    <property type="project" value="TreeGrafter"/>
</dbReference>
<evidence type="ECO:0000256" key="7">
    <source>
        <dbReference type="ARBA" id="ARBA00023125"/>
    </source>
</evidence>
<feature type="compositionally biased region" description="Polar residues" evidence="12">
    <location>
        <begin position="33"/>
        <end position="52"/>
    </location>
</feature>
<organism evidence="14 15">
    <name type="scientific">Dicentrarchus labrax</name>
    <name type="common">European seabass</name>
    <name type="synonym">Morone labrax</name>
    <dbReference type="NCBI Taxonomy" id="13489"/>
    <lineage>
        <taxon>Eukaryota</taxon>
        <taxon>Metazoa</taxon>
        <taxon>Chordata</taxon>
        <taxon>Craniata</taxon>
        <taxon>Vertebrata</taxon>
        <taxon>Euteleostomi</taxon>
        <taxon>Actinopterygii</taxon>
        <taxon>Neopterygii</taxon>
        <taxon>Teleostei</taxon>
        <taxon>Neoteleostei</taxon>
        <taxon>Acanthomorphata</taxon>
        <taxon>Eupercaria</taxon>
        <taxon>Moronidae</taxon>
        <taxon>Dicentrarchus</taxon>
    </lineage>
</organism>
<sequence length="593" mass="64960">MNADDCNGRSYAQGNGGESSMEQDFYGGLQGPSARSPNSHQSSPHRSLSANSIKVELCSDDESPGAPQPENREAVKDDSRKDERGDPMEEGSTEYAGAGRDRASVYSEMASPNAASPGPIRLPNGKLQCEVCGMICIGPNVLMVHKRSHTGVNKPARKCSRQFKTNTFYGERPFQCNQCGASFTQKGNLLRHIKLHSGEKPFKCPVCNYACRRRDALAGHLRTHAVSSPTVGKPFKCSYCSRSYKQQNTLDEHQERCHSYLKSLDHQTAVNSKTAQGEESLNMETISKPVLQPSNEKIQFVDRLAISITKRKRSTPQKFLGEKHMHLDLPEAPYELSSGSEREGDLMSSQPAGDTAGLAGSHHQGGRGKGENHEPPALSQLHPAFLSELRTVMGSINSNMTPQGPRAHGGGGPTTMPLGMAGREAGEGRDDQPSAHSHTTSPNGCPDSTDTESTAEEQSTRATAPTSTSNNHHLHYQTLALPRSHPTSSPSQAKDLDQEWERACPVPPSIVKRSPSSLLSSRETVQVLDRDSRPVRSFHCQHCRILFLDHVMFTIHMGCHGFHQPFECNICGHRSQDRYEFSSHISRGEHQVG</sequence>
<dbReference type="AlphaFoldDB" id="A0A8C4F7V9"/>
<keyword evidence="2" id="KW-0479">Metal-binding</keyword>
<evidence type="ECO:0000313" key="15">
    <source>
        <dbReference type="Proteomes" id="UP000694389"/>
    </source>
</evidence>